<dbReference type="Gene3D" id="3.40.50.300">
    <property type="entry name" value="P-loop containing nucleotide triphosphate hydrolases"/>
    <property type="match status" value="1"/>
</dbReference>
<feature type="binding site" evidence="3">
    <location>
        <begin position="162"/>
        <end position="165"/>
    </location>
    <ligand>
        <name>GTP</name>
        <dbReference type="ChEBI" id="CHEBI:37565"/>
    </ligand>
</feature>
<keyword evidence="2 3" id="KW-0342">GTP-binding</keyword>
<organism evidence="5 6">
    <name type="scientific">Parelaphostrongylus tenuis</name>
    <name type="common">Meningeal worm</name>
    <dbReference type="NCBI Taxonomy" id="148309"/>
    <lineage>
        <taxon>Eukaryota</taxon>
        <taxon>Metazoa</taxon>
        <taxon>Ecdysozoa</taxon>
        <taxon>Nematoda</taxon>
        <taxon>Chromadorea</taxon>
        <taxon>Rhabditida</taxon>
        <taxon>Rhabditina</taxon>
        <taxon>Rhabditomorpha</taxon>
        <taxon>Strongyloidea</taxon>
        <taxon>Metastrongylidae</taxon>
        <taxon>Parelaphostrongylus</taxon>
    </lineage>
</organism>
<dbReference type="GO" id="GO:0043001">
    <property type="term" value="P:Golgi to plasma membrane protein transport"/>
    <property type="evidence" value="ECO:0007669"/>
    <property type="project" value="TreeGrafter"/>
</dbReference>
<dbReference type="SMART" id="SM00177">
    <property type="entry name" value="ARF"/>
    <property type="match status" value="1"/>
</dbReference>
<dbReference type="GO" id="GO:0006886">
    <property type="term" value="P:intracellular protein transport"/>
    <property type="evidence" value="ECO:0007669"/>
    <property type="project" value="TreeGrafter"/>
</dbReference>
<dbReference type="GO" id="GO:0046872">
    <property type="term" value="F:metal ion binding"/>
    <property type="evidence" value="ECO:0007669"/>
    <property type="project" value="UniProtKB-KW"/>
</dbReference>
<name>A0AAD5QK41_PARTN</name>
<evidence type="ECO:0008006" key="7">
    <source>
        <dbReference type="Google" id="ProtNLM"/>
    </source>
</evidence>
<keyword evidence="1 3" id="KW-0547">Nucleotide-binding</keyword>
<keyword evidence="4" id="KW-0460">Magnesium</keyword>
<dbReference type="InterPro" id="IPR024156">
    <property type="entry name" value="Small_GTPase_ARF"/>
</dbReference>
<dbReference type="PROSITE" id="PS51417">
    <property type="entry name" value="ARF"/>
    <property type="match status" value="1"/>
</dbReference>
<proteinExistence type="predicted"/>
<evidence type="ECO:0000313" key="5">
    <source>
        <dbReference type="EMBL" id="KAJ1349811.1"/>
    </source>
</evidence>
<feature type="binding site" evidence="3">
    <location>
        <position position="106"/>
    </location>
    <ligand>
        <name>GTP</name>
        <dbReference type="ChEBI" id="CHEBI:37565"/>
    </ligand>
</feature>
<dbReference type="Proteomes" id="UP001196413">
    <property type="component" value="Unassembled WGS sequence"/>
</dbReference>
<comment type="caution">
    <text evidence="5">The sequence shown here is derived from an EMBL/GenBank/DDBJ whole genome shotgun (WGS) entry which is preliminary data.</text>
</comment>
<dbReference type="Pfam" id="PF00025">
    <property type="entry name" value="Arf"/>
    <property type="match status" value="1"/>
</dbReference>
<evidence type="ECO:0000256" key="1">
    <source>
        <dbReference type="ARBA" id="ARBA00022741"/>
    </source>
</evidence>
<evidence type="ECO:0000313" key="6">
    <source>
        <dbReference type="Proteomes" id="UP001196413"/>
    </source>
</evidence>
<evidence type="ECO:0000256" key="2">
    <source>
        <dbReference type="ARBA" id="ARBA00023134"/>
    </source>
</evidence>
<dbReference type="GO" id="GO:0003924">
    <property type="term" value="F:GTPase activity"/>
    <property type="evidence" value="ECO:0007669"/>
    <property type="project" value="InterPro"/>
</dbReference>
<sequence length="219" mass="24803">MYTLSAGLWEKLFKKKEYYIVIVGLDNVGKNERRPQNYVKVMLLKNVGLRYCEEISIELTFLEQTKSRFVKGYGAVNPARITSTVGLNIGKVEIGNTCLYFWDLGGQEDLRSLWSSYYDEANALVFVVDATRSDLFEEVATVFKEVMSNDYVRRMPVLVAVNKSEIEGAATAAEVRCILHDDQHMGDLAVLPVSALEGTNIDRCVRWIIRSLASQPLYL</sequence>
<dbReference type="InterPro" id="IPR006689">
    <property type="entry name" value="Small_GTPase_ARF/SAR"/>
</dbReference>
<dbReference type="InterPro" id="IPR027417">
    <property type="entry name" value="P-loop_NTPase"/>
</dbReference>
<dbReference type="PANTHER" id="PTHR45909:SF1">
    <property type="entry name" value="ADP-RIBOSYLATION FACTOR-RELATED PROTEIN 1"/>
    <property type="match status" value="1"/>
</dbReference>
<accession>A0AAD5QK41</accession>
<protein>
    <recommendedName>
        <fullName evidence="7">ADP-ribosylation factor-related protein 1</fullName>
    </recommendedName>
</protein>
<dbReference type="AlphaFoldDB" id="A0AAD5QK41"/>
<gene>
    <name evidence="5" type="ORF">KIN20_005464</name>
</gene>
<feature type="binding site" evidence="4">
    <location>
        <position position="84"/>
    </location>
    <ligand>
        <name>Mg(2+)</name>
        <dbReference type="ChEBI" id="CHEBI:18420"/>
    </ligand>
</feature>
<dbReference type="PRINTS" id="PR00449">
    <property type="entry name" value="RASTRNSFRMNG"/>
</dbReference>
<dbReference type="GO" id="GO:0005525">
    <property type="term" value="F:GTP binding"/>
    <property type="evidence" value="ECO:0007669"/>
    <property type="project" value="UniProtKB-KW"/>
</dbReference>
<keyword evidence="4" id="KW-0479">Metal-binding</keyword>
<keyword evidence="6" id="KW-1185">Reference proteome</keyword>
<dbReference type="GO" id="GO:0034067">
    <property type="term" value="P:protein localization to Golgi apparatus"/>
    <property type="evidence" value="ECO:0007669"/>
    <property type="project" value="TreeGrafter"/>
</dbReference>
<evidence type="ECO:0000256" key="4">
    <source>
        <dbReference type="PIRSR" id="PIRSR606689-2"/>
    </source>
</evidence>
<dbReference type="SMART" id="SM00175">
    <property type="entry name" value="RAB"/>
    <property type="match status" value="1"/>
</dbReference>
<reference evidence="5" key="1">
    <citation type="submission" date="2021-06" db="EMBL/GenBank/DDBJ databases">
        <title>Parelaphostrongylus tenuis whole genome reference sequence.</title>
        <authorList>
            <person name="Garwood T.J."/>
            <person name="Larsen P.A."/>
            <person name="Fountain-Jones N.M."/>
            <person name="Garbe J.R."/>
            <person name="Macchietto M.G."/>
            <person name="Kania S.A."/>
            <person name="Gerhold R.W."/>
            <person name="Richards J.E."/>
            <person name="Wolf T.M."/>
        </authorList>
    </citation>
    <scope>NUCLEOTIDE SEQUENCE</scope>
    <source>
        <strain evidence="5">MNPRO001-30</strain>
        <tissue evidence="5">Meninges</tissue>
    </source>
</reference>
<evidence type="ECO:0000256" key="3">
    <source>
        <dbReference type="PIRSR" id="PIRSR606689-1"/>
    </source>
</evidence>
<dbReference type="GO" id="GO:0005794">
    <property type="term" value="C:Golgi apparatus"/>
    <property type="evidence" value="ECO:0007669"/>
    <property type="project" value="TreeGrafter"/>
</dbReference>
<dbReference type="PANTHER" id="PTHR45909">
    <property type="entry name" value="ADP-RIBOSYLATION FACTOR-RELATED PROTEIN 1"/>
    <property type="match status" value="1"/>
</dbReference>
<dbReference type="SUPFAM" id="SSF52540">
    <property type="entry name" value="P-loop containing nucleoside triphosphate hydrolases"/>
    <property type="match status" value="1"/>
</dbReference>
<dbReference type="EMBL" id="JAHQIW010000750">
    <property type="protein sequence ID" value="KAJ1349811.1"/>
    <property type="molecule type" value="Genomic_DNA"/>
</dbReference>